<comment type="catalytic activity">
    <reaction evidence="13">
        <text>N(4)-(alpha-D-Glc-(1-&gt;2)-alpha-D-Glc-(1-&gt;3)-alpha-D-Glc-(1-&gt;3)-alpha-D-Man-(1-&gt;2)-alpha-D-Man-(1-&gt;2)-alpha-D-Man-(1-&gt;3)-[alpha-D-Man-(1-&gt;2)-alpha-D-Man-(1-&gt;3)-[alpha-D-Man-(1-&gt;2)-alpha-D-Man-(1-&gt;6)]-alpha-D-Man-(1-&gt;6)]-beta-D-Man-(1-&gt;4)-beta-D-GlcNAc-(1-&gt;4)-beta-D-GlcNAc)-L-asparaginyl-[protein] + H2O = N(4)-(alpha-D-Glc-(1-&gt;3)-alpha-D-Glc-(1-&gt;3)-alpha-D-Man-(1-&gt;2)-alpha-D-Man-(1-&gt;2)-alpha-D-Man-(1-&gt;3)-[alpha-D-Man-(1-&gt;2)-alpha-D-Man-(1-&gt;3)-[alpha-D-Man-(1-&gt;2)-alpha-D-Man-(1-&gt;6)]-alpha-D-Man-(1-&gt;6)]-beta-D-Man-(1-&gt;4)-beta-D-GlcNAc-(1-&gt;4)-beta-D-GlcNAc)-L-asparaginyl-[protein] + beta-D-glucose</text>
        <dbReference type="Rhea" id="RHEA:55988"/>
        <dbReference type="Rhea" id="RHEA-COMP:12806"/>
        <dbReference type="Rhea" id="RHEA-COMP:14355"/>
        <dbReference type="ChEBI" id="CHEBI:15377"/>
        <dbReference type="ChEBI" id="CHEBI:15903"/>
        <dbReference type="ChEBI" id="CHEBI:59082"/>
        <dbReference type="ChEBI" id="CHEBI:132537"/>
        <dbReference type="EC" id="3.2.1.106"/>
    </reaction>
</comment>
<evidence type="ECO:0000256" key="1">
    <source>
        <dbReference type="ARBA" id="ARBA00004648"/>
    </source>
</evidence>
<feature type="region of interest" description="Disordered" evidence="14">
    <location>
        <begin position="1"/>
        <end position="37"/>
    </location>
</feature>
<dbReference type="FunFam" id="1.50.10.10:FF:000009">
    <property type="entry name" value="mannosyl-oligosaccharide glucosidase"/>
    <property type="match status" value="1"/>
</dbReference>
<evidence type="ECO:0000256" key="10">
    <source>
        <dbReference type="ARBA" id="ARBA00023180"/>
    </source>
</evidence>
<evidence type="ECO:0000313" key="18">
    <source>
        <dbReference type="Proteomes" id="UP001153636"/>
    </source>
</evidence>
<keyword evidence="10" id="KW-0325">Glycoprotein</keyword>
<dbReference type="GO" id="GO:0009311">
    <property type="term" value="P:oligosaccharide metabolic process"/>
    <property type="evidence" value="ECO:0007669"/>
    <property type="project" value="UniProtKB-UniRule"/>
</dbReference>
<dbReference type="AlphaFoldDB" id="A0A9P0GJ14"/>
<dbReference type="SUPFAM" id="SSF48208">
    <property type="entry name" value="Six-hairpin glycosidases"/>
    <property type="match status" value="1"/>
</dbReference>
<keyword evidence="11 13" id="KW-0326">Glycosidase</keyword>
<dbReference type="GO" id="GO:0005789">
    <property type="term" value="C:endoplasmic reticulum membrane"/>
    <property type="evidence" value="ECO:0007669"/>
    <property type="project" value="UniProtKB-SubCell"/>
</dbReference>
<dbReference type="EC" id="3.2.1.106" evidence="12 13"/>
<keyword evidence="9 13" id="KW-0472">Membrane</keyword>
<evidence type="ECO:0000259" key="15">
    <source>
        <dbReference type="Pfam" id="PF03200"/>
    </source>
</evidence>
<keyword evidence="4 13" id="KW-0812">Transmembrane</keyword>
<evidence type="ECO:0000256" key="13">
    <source>
        <dbReference type="RuleBase" id="RU368089"/>
    </source>
</evidence>
<dbReference type="GO" id="GO:0006487">
    <property type="term" value="P:protein N-linked glycosylation"/>
    <property type="evidence" value="ECO:0007669"/>
    <property type="project" value="UniProtKB-UniRule"/>
</dbReference>
<dbReference type="InterPro" id="IPR008928">
    <property type="entry name" value="6-hairpin_glycosidase_sf"/>
</dbReference>
<reference evidence="17" key="1">
    <citation type="submission" date="2022-01" db="EMBL/GenBank/DDBJ databases">
        <authorList>
            <person name="King R."/>
        </authorList>
    </citation>
    <scope>NUCLEOTIDE SEQUENCE</scope>
</reference>
<comment type="similarity">
    <text evidence="3 13">Belongs to the glycosyl hydrolase 63 family.</text>
</comment>
<evidence type="ECO:0000256" key="6">
    <source>
        <dbReference type="ARBA" id="ARBA00022824"/>
    </source>
</evidence>
<evidence type="ECO:0000256" key="14">
    <source>
        <dbReference type="SAM" id="MobiDB-lite"/>
    </source>
</evidence>
<gene>
    <name evidence="17" type="ORF">PSYICH_LOCUS13000</name>
</gene>
<evidence type="ECO:0000259" key="16">
    <source>
        <dbReference type="Pfam" id="PF16923"/>
    </source>
</evidence>
<dbReference type="Gene3D" id="1.50.10.10">
    <property type="match status" value="1"/>
</dbReference>
<comment type="function">
    <text evidence="13">Cleaves the distal alpha 1,2-linked glucose residue from the Glc(3)Man(9)GlcNAc(2) oligosaccharide precursor.</text>
</comment>
<accession>A0A9P0GJ14</accession>
<dbReference type="InterPro" id="IPR031631">
    <property type="entry name" value="Glyco_hydro_63N"/>
</dbReference>
<feature type="transmembrane region" description="Helical" evidence="13">
    <location>
        <begin position="44"/>
        <end position="65"/>
    </location>
</feature>
<sequence length="821" mass="93816">MVRQRRSQITSDSNKADKGTNSSSSNGSSTPKIKSSDSSNILGYWKQFVVIIVLSIAVCFGYLGYLETRINTPFDDKKVVTRSGLDVPELFWGSYRPGTYFGLKTRDPASLVTGLMWYFPQKLRPGGDGIRHWCEQGDNLQKYGWLQHDGDNFGVQEIIDGPFKLVTSFVKRPDGEKGGDWSARIEVDFVRSNIEKNEAVSLIWYVALDEETKGFIEPTNSATKITGIRGRTSTLGDFTLKFRNISGILENESFLSTTAPGLHLLKESVISSLRLSRADSPTAPRKIILAGELPAYVGNQKIEPNLIAIQLTGQLPFVVDVIYQNGFKKQESLSGDAYTKALDSHRKGFSEKFERIFNLKAKGYDQKSIDFAQAALSNMVGGIGYFYGASKVQSNYVKEPVYYWRAPLFTAVPSRSFFPRGFLWDEGFHGLLISQWNLDTELDIISHWFDLINAEGWIAREQILGVEALAKVPSEFVVQRNTNANPPTFFLTLESILNRNEEDLNGERFRLLERLYPRLQAWFTWFNTTQKGPLPGSYRWRGRNGQTNRELNPKTLASGLDDYPRASHPTDEERHIDLYCWMAVAAKTMARLSNVLGIDGHKYEQTADYLLDNELMDSLHWSEYAKIYADYGLHTDAVKLERPRPLPRSQNQNLEMQRVAFKTPEYRLVDSTLGYVSLFPFLLQILDPESPKLEKILENIRNPELLWTPFGLRSLSKNAPMYMKRNTEHDPPYWRGQIWVNVNFLAARSLHHYSKIEGPYRELSGKIYKQLRENIIKNVMQQYYKTGYIWEQYNDKTGEGSGCRPFTGWTALVVVLMGEHY</sequence>
<dbReference type="InterPro" id="IPR004888">
    <property type="entry name" value="Glycoside_hydrolase_63"/>
</dbReference>
<protein>
    <recommendedName>
        <fullName evidence="12 13">Mannosyl-oligosaccharide glucosidase</fullName>
        <ecNumber evidence="12 13">3.2.1.106</ecNumber>
    </recommendedName>
</protein>
<evidence type="ECO:0000256" key="3">
    <source>
        <dbReference type="ARBA" id="ARBA00010833"/>
    </source>
</evidence>
<feature type="domain" description="Glycosyl hydrolase family 63 N-terminal" evidence="16">
    <location>
        <begin position="90"/>
        <end position="253"/>
    </location>
</feature>
<dbReference type="GO" id="GO:0004573">
    <property type="term" value="F:Glc3Man9GlcNAc2 oligosaccharide glucosidase activity"/>
    <property type="evidence" value="ECO:0007669"/>
    <property type="project" value="UniProtKB-UniRule"/>
</dbReference>
<feature type="region of interest" description="Disordered" evidence="14">
    <location>
        <begin position="537"/>
        <end position="569"/>
    </location>
</feature>
<dbReference type="Proteomes" id="UP001153636">
    <property type="component" value="Chromosome 6"/>
</dbReference>
<organism evidence="17 18">
    <name type="scientific">Psylliodes chrysocephalus</name>
    <dbReference type="NCBI Taxonomy" id="3402493"/>
    <lineage>
        <taxon>Eukaryota</taxon>
        <taxon>Metazoa</taxon>
        <taxon>Ecdysozoa</taxon>
        <taxon>Arthropoda</taxon>
        <taxon>Hexapoda</taxon>
        <taxon>Insecta</taxon>
        <taxon>Pterygota</taxon>
        <taxon>Neoptera</taxon>
        <taxon>Endopterygota</taxon>
        <taxon>Coleoptera</taxon>
        <taxon>Polyphaga</taxon>
        <taxon>Cucujiformia</taxon>
        <taxon>Chrysomeloidea</taxon>
        <taxon>Chrysomelidae</taxon>
        <taxon>Galerucinae</taxon>
        <taxon>Alticini</taxon>
        <taxon>Psylliodes</taxon>
    </lineage>
</organism>
<keyword evidence="7" id="KW-0735">Signal-anchor</keyword>
<name>A0A9P0GJ14_9CUCU</name>
<evidence type="ECO:0000256" key="12">
    <source>
        <dbReference type="ARBA" id="ARBA00038888"/>
    </source>
</evidence>
<dbReference type="Pfam" id="PF03200">
    <property type="entry name" value="Glyco_hydro_63"/>
    <property type="match status" value="1"/>
</dbReference>
<evidence type="ECO:0000256" key="4">
    <source>
        <dbReference type="ARBA" id="ARBA00022692"/>
    </source>
</evidence>
<keyword evidence="18" id="KW-1185">Reference proteome</keyword>
<feature type="domain" description="Glycosyl hydrolase family 63 C-terminal" evidence="15">
    <location>
        <begin position="334"/>
        <end position="819"/>
    </location>
</feature>
<proteinExistence type="inferred from homology"/>
<evidence type="ECO:0000256" key="11">
    <source>
        <dbReference type="ARBA" id="ARBA00023295"/>
    </source>
</evidence>
<keyword evidence="5 13" id="KW-0378">Hydrolase</keyword>
<dbReference type="InterPro" id="IPR038518">
    <property type="entry name" value="Glyco_hydro_63N_sf"/>
</dbReference>
<dbReference type="InterPro" id="IPR031335">
    <property type="entry name" value="Glyco_hydro_63_C"/>
</dbReference>
<comment type="pathway">
    <text evidence="2">Glycan metabolism; N-glycan degradation.</text>
</comment>
<comment type="subcellular location">
    <subcellularLocation>
        <location evidence="1 13">Endoplasmic reticulum membrane</location>
        <topology evidence="1 13">Single-pass type II membrane protein</topology>
    </subcellularLocation>
</comment>
<evidence type="ECO:0000313" key="17">
    <source>
        <dbReference type="EMBL" id="CAH1111560.1"/>
    </source>
</evidence>
<dbReference type="PANTHER" id="PTHR10412:SF11">
    <property type="entry name" value="MANNOSYL-OLIGOSACCHARIDE GLUCOSIDASE"/>
    <property type="match status" value="1"/>
</dbReference>
<evidence type="ECO:0000256" key="2">
    <source>
        <dbReference type="ARBA" id="ARBA00004740"/>
    </source>
</evidence>
<dbReference type="OrthoDB" id="410058at2759"/>
<evidence type="ECO:0000256" key="7">
    <source>
        <dbReference type="ARBA" id="ARBA00022968"/>
    </source>
</evidence>
<evidence type="ECO:0000256" key="8">
    <source>
        <dbReference type="ARBA" id="ARBA00022989"/>
    </source>
</evidence>
<keyword evidence="6 13" id="KW-0256">Endoplasmic reticulum</keyword>
<feature type="compositionally biased region" description="Low complexity" evidence="14">
    <location>
        <begin position="19"/>
        <end position="37"/>
    </location>
</feature>
<evidence type="ECO:0000256" key="5">
    <source>
        <dbReference type="ARBA" id="ARBA00022801"/>
    </source>
</evidence>
<dbReference type="PANTHER" id="PTHR10412">
    <property type="entry name" value="MANNOSYL-OLIGOSACCHARIDE GLUCOSIDASE"/>
    <property type="match status" value="1"/>
</dbReference>
<dbReference type="InterPro" id="IPR012341">
    <property type="entry name" value="6hp_glycosidase-like_sf"/>
</dbReference>
<dbReference type="Pfam" id="PF16923">
    <property type="entry name" value="Glyco_hydro_63N"/>
    <property type="match status" value="1"/>
</dbReference>
<evidence type="ECO:0000256" key="9">
    <source>
        <dbReference type="ARBA" id="ARBA00023136"/>
    </source>
</evidence>
<keyword evidence="8 13" id="KW-1133">Transmembrane helix</keyword>
<dbReference type="Gene3D" id="2.70.98.110">
    <property type="entry name" value="Glycosyl hydrolase family 63, N-terminal domain"/>
    <property type="match status" value="1"/>
</dbReference>
<dbReference type="EMBL" id="OV651818">
    <property type="protein sequence ID" value="CAH1111560.1"/>
    <property type="molecule type" value="Genomic_DNA"/>
</dbReference>